<proteinExistence type="predicted"/>
<gene>
    <name evidence="2" type="ORF">UV06_C0002G0136</name>
</gene>
<accession>A0A0G0Z395</accession>
<reference evidence="2 3" key="1">
    <citation type="journal article" date="2015" name="Nature">
        <title>rRNA introns, odd ribosomes, and small enigmatic genomes across a large radiation of phyla.</title>
        <authorList>
            <person name="Brown C.T."/>
            <person name="Hug L.A."/>
            <person name="Thomas B.C."/>
            <person name="Sharon I."/>
            <person name="Castelle C.J."/>
            <person name="Singh A."/>
            <person name="Wilkins M.J."/>
            <person name="Williams K.H."/>
            <person name="Banfield J.F."/>
        </authorList>
    </citation>
    <scope>NUCLEOTIDE SEQUENCE [LARGE SCALE GENOMIC DNA]</scope>
</reference>
<dbReference type="PANTHER" id="PTHR46663:SF2">
    <property type="entry name" value="GGDEF DOMAIN-CONTAINING PROTEIN"/>
    <property type="match status" value="1"/>
</dbReference>
<dbReference type="NCBIfam" id="TIGR00254">
    <property type="entry name" value="GGDEF"/>
    <property type="match status" value="1"/>
</dbReference>
<dbReference type="Proteomes" id="UP000033854">
    <property type="component" value="Unassembled WGS sequence"/>
</dbReference>
<dbReference type="InterPro" id="IPR000160">
    <property type="entry name" value="GGDEF_dom"/>
</dbReference>
<sequence>MINKGSKVGNGFSFGFGHKVMSSLAGYLYRGGYLSEYVDVDTLTSLYNRNFFERWHHKIVSQAERAGVDLVVVSVDVNGLKKMNDSSGHAAGDKMIKSLAKLFLKTVRDSDLVIRMGGDEFLLILWNSQLEGAEKMVGRVLEKAKEKELSFSYGLALVEKGKGITEKIEEADAKMYLMKKALGMGRS</sequence>
<organism evidence="2 3">
    <name type="scientific">Candidatus Collierbacteria bacterium GW2011_GWA2_42_17</name>
    <dbReference type="NCBI Taxonomy" id="1618378"/>
    <lineage>
        <taxon>Bacteria</taxon>
        <taxon>Candidatus Collieribacteriota</taxon>
    </lineage>
</organism>
<dbReference type="InterPro" id="IPR052163">
    <property type="entry name" value="DGC-Regulatory_Protein"/>
</dbReference>
<evidence type="ECO:0000313" key="3">
    <source>
        <dbReference type="Proteomes" id="UP000033854"/>
    </source>
</evidence>
<dbReference type="Pfam" id="PF00990">
    <property type="entry name" value="GGDEF"/>
    <property type="match status" value="1"/>
</dbReference>
<dbReference type="Gene3D" id="3.30.70.270">
    <property type="match status" value="1"/>
</dbReference>
<dbReference type="EMBL" id="LCDA01000002">
    <property type="protein sequence ID" value="KKS43234.1"/>
    <property type="molecule type" value="Genomic_DNA"/>
</dbReference>
<dbReference type="AlphaFoldDB" id="A0A0G0Z395"/>
<dbReference type="InterPro" id="IPR029787">
    <property type="entry name" value="Nucleotide_cyclase"/>
</dbReference>
<evidence type="ECO:0000313" key="2">
    <source>
        <dbReference type="EMBL" id="KKS43234.1"/>
    </source>
</evidence>
<dbReference type="SMART" id="SM00267">
    <property type="entry name" value="GGDEF"/>
    <property type="match status" value="1"/>
</dbReference>
<feature type="domain" description="GGDEF" evidence="1">
    <location>
        <begin position="68"/>
        <end position="187"/>
    </location>
</feature>
<dbReference type="SUPFAM" id="SSF55073">
    <property type="entry name" value="Nucleotide cyclase"/>
    <property type="match status" value="1"/>
</dbReference>
<comment type="caution">
    <text evidence="2">The sequence shown here is derived from an EMBL/GenBank/DDBJ whole genome shotgun (WGS) entry which is preliminary data.</text>
</comment>
<protein>
    <submittedName>
        <fullName evidence="2">Diguanylate cyclase (GGDEF) domain-containing protein</fullName>
    </submittedName>
</protein>
<dbReference type="PANTHER" id="PTHR46663">
    <property type="entry name" value="DIGUANYLATE CYCLASE DGCT-RELATED"/>
    <property type="match status" value="1"/>
</dbReference>
<dbReference type="PROSITE" id="PS50887">
    <property type="entry name" value="GGDEF"/>
    <property type="match status" value="1"/>
</dbReference>
<name>A0A0G0Z395_9BACT</name>
<dbReference type="InterPro" id="IPR043128">
    <property type="entry name" value="Rev_trsase/Diguanyl_cyclase"/>
</dbReference>
<evidence type="ECO:0000259" key="1">
    <source>
        <dbReference type="PROSITE" id="PS50887"/>
    </source>
</evidence>
<dbReference type="CDD" id="cd01949">
    <property type="entry name" value="GGDEF"/>
    <property type="match status" value="1"/>
</dbReference>